<organism evidence="1">
    <name type="scientific">Oryza brachyantha</name>
    <name type="common">malo sina</name>
    <dbReference type="NCBI Taxonomy" id="4533"/>
    <lineage>
        <taxon>Eukaryota</taxon>
        <taxon>Viridiplantae</taxon>
        <taxon>Streptophyta</taxon>
        <taxon>Embryophyta</taxon>
        <taxon>Tracheophyta</taxon>
        <taxon>Spermatophyta</taxon>
        <taxon>Magnoliopsida</taxon>
        <taxon>Liliopsida</taxon>
        <taxon>Poales</taxon>
        <taxon>Poaceae</taxon>
        <taxon>BOP clade</taxon>
        <taxon>Oryzoideae</taxon>
        <taxon>Oryzeae</taxon>
        <taxon>Oryzinae</taxon>
        <taxon>Oryza</taxon>
    </lineage>
</organism>
<accession>J3KUM2</accession>
<sequence length="57" mass="6810">MLNVYLCTCFNYFLGQHIVHLLINKCAHFKCDKKKGGNYLERSRAIVSISDKHRYYR</sequence>
<dbReference type="EnsemblPlants" id="OB0067G10020.1">
    <property type="protein sequence ID" value="OB0067G10020.1"/>
    <property type="gene ID" value="OB0067G10020"/>
</dbReference>
<proteinExistence type="predicted"/>
<name>J3KUM2_ORYBR</name>
<dbReference type="HOGENOM" id="CLU_2999698_0_0_1"/>
<dbReference type="AlphaFoldDB" id="J3KUM2"/>
<evidence type="ECO:0000313" key="2">
    <source>
        <dbReference type="Proteomes" id="UP000006038"/>
    </source>
</evidence>
<evidence type="ECO:0000313" key="1">
    <source>
        <dbReference type="EnsemblPlants" id="OB0067G10020.1"/>
    </source>
</evidence>
<keyword evidence="2" id="KW-1185">Reference proteome</keyword>
<reference evidence="1" key="1">
    <citation type="submission" date="2015-06" db="UniProtKB">
        <authorList>
            <consortium name="EnsemblPlants"/>
        </authorList>
    </citation>
    <scope>IDENTIFICATION</scope>
</reference>
<dbReference type="Gramene" id="OB0067G10020.1">
    <property type="protein sequence ID" value="OB0067G10020.1"/>
    <property type="gene ID" value="OB0067G10020"/>
</dbReference>
<dbReference type="Proteomes" id="UP000006038">
    <property type="component" value="Unassembled WGS sequence"/>
</dbReference>
<protein>
    <submittedName>
        <fullName evidence="1">Uncharacterized protein</fullName>
    </submittedName>
</protein>